<reference evidence="3" key="1">
    <citation type="journal article" date="2018" name="Nat. Microbiol.">
        <title>Leveraging single-cell genomics to expand the fungal tree of life.</title>
        <authorList>
            <person name="Ahrendt S.R."/>
            <person name="Quandt C.A."/>
            <person name="Ciobanu D."/>
            <person name="Clum A."/>
            <person name="Salamov A."/>
            <person name="Andreopoulos B."/>
            <person name="Cheng J.F."/>
            <person name="Woyke T."/>
            <person name="Pelin A."/>
            <person name="Henrissat B."/>
            <person name="Reynolds N.K."/>
            <person name="Benny G.L."/>
            <person name="Smith M.E."/>
            <person name="James T.Y."/>
            <person name="Grigoriev I.V."/>
        </authorList>
    </citation>
    <scope>NUCLEOTIDE SEQUENCE [LARGE SCALE GENOMIC DNA]</scope>
    <source>
        <strain evidence="3">CSF55</strain>
    </source>
</reference>
<keyword evidence="1" id="KW-0812">Transmembrane</keyword>
<keyword evidence="1" id="KW-0472">Membrane</keyword>
<accession>A0A4P9YM98</accession>
<keyword evidence="1" id="KW-1133">Transmembrane helix</keyword>
<dbReference type="Proteomes" id="UP000281549">
    <property type="component" value="Unassembled WGS sequence"/>
</dbReference>
<evidence type="ECO:0000313" key="2">
    <source>
        <dbReference type="EMBL" id="RKP20061.1"/>
    </source>
</evidence>
<gene>
    <name evidence="2" type="ORF">ROZALSC1DRAFT_28411</name>
</gene>
<feature type="transmembrane region" description="Helical" evidence="1">
    <location>
        <begin position="86"/>
        <end position="107"/>
    </location>
</feature>
<evidence type="ECO:0000256" key="1">
    <source>
        <dbReference type="SAM" id="Phobius"/>
    </source>
</evidence>
<sequence length="122" mass="13744">MIGSVASIQKKPRVLKVKTGGIANPPGPVNQKSAQEIQPIEHSKGNNLMKYSFETHKGIDFKQLASDTEKEKKPLIPPLILNTDQVLILLTACWIVTLIIIVVSVVIHRRMRMRKSVFKSYR</sequence>
<dbReference type="EMBL" id="ML005118">
    <property type="protein sequence ID" value="RKP20061.1"/>
    <property type="molecule type" value="Genomic_DNA"/>
</dbReference>
<protein>
    <submittedName>
        <fullName evidence="2">Uncharacterized protein</fullName>
    </submittedName>
</protein>
<name>A0A4P9YM98_ROZAC</name>
<organism evidence="2 3">
    <name type="scientific">Rozella allomycis (strain CSF55)</name>
    <dbReference type="NCBI Taxonomy" id="988480"/>
    <lineage>
        <taxon>Eukaryota</taxon>
        <taxon>Fungi</taxon>
        <taxon>Fungi incertae sedis</taxon>
        <taxon>Cryptomycota</taxon>
        <taxon>Cryptomycota incertae sedis</taxon>
        <taxon>Rozella</taxon>
    </lineage>
</organism>
<proteinExistence type="predicted"/>
<dbReference type="AlphaFoldDB" id="A0A4P9YM98"/>
<evidence type="ECO:0000313" key="3">
    <source>
        <dbReference type="Proteomes" id="UP000281549"/>
    </source>
</evidence>